<dbReference type="GO" id="GO:0030089">
    <property type="term" value="C:phycobilisome"/>
    <property type="evidence" value="ECO:0007669"/>
    <property type="project" value="UniProtKB-KW"/>
</dbReference>
<dbReference type="STRING" id="1641165.XM38_17585"/>
<evidence type="ECO:0000313" key="4">
    <source>
        <dbReference type="EMBL" id="ASC70803.1"/>
    </source>
</evidence>
<dbReference type="InterPro" id="IPR011989">
    <property type="entry name" value="ARM-like"/>
</dbReference>
<dbReference type="InterPro" id="IPR007111">
    <property type="entry name" value="NACHT_NTPase"/>
</dbReference>
<name>A0A1Z3HKI4_9CYAN</name>
<dbReference type="EMBL" id="CP021983">
    <property type="protein sequence ID" value="ASC70803.1"/>
    <property type="molecule type" value="Genomic_DNA"/>
</dbReference>
<evidence type="ECO:0000313" key="5">
    <source>
        <dbReference type="Proteomes" id="UP000191901"/>
    </source>
</evidence>
<protein>
    <submittedName>
        <fullName evidence="4">NTPase NACHT family protein</fullName>
    </submittedName>
</protein>
<dbReference type="Pfam" id="PF22734">
    <property type="entry name" value="NNH2"/>
    <property type="match status" value="1"/>
</dbReference>
<evidence type="ECO:0000256" key="1">
    <source>
        <dbReference type="ARBA" id="ARBA00022549"/>
    </source>
</evidence>
<dbReference type="PANTHER" id="PTHR46844:SF1">
    <property type="entry name" value="SLR5058 PROTEIN"/>
    <property type="match status" value="1"/>
</dbReference>
<dbReference type="SUPFAM" id="SSF48371">
    <property type="entry name" value="ARM repeat"/>
    <property type="match status" value="1"/>
</dbReference>
<evidence type="ECO:0000259" key="3">
    <source>
        <dbReference type="PROSITE" id="PS50837"/>
    </source>
</evidence>
<dbReference type="Gene3D" id="3.40.50.300">
    <property type="entry name" value="P-loop containing nucleotide triphosphate hydrolases"/>
    <property type="match status" value="1"/>
</dbReference>
<evidence type="ECO:0000256" key="2">
    <source>
        <dbReference type="ARBA" id="ARBA00022738"/>
    </source>
</evidence>
<accession>A0A1Z3HKI4</accession>
<dbReference type="Gene3D" id="1.25.10.10">
    <property type="entry name" value="Leucine-rich Repeat Variant"/>
    <property type="match status" value="1"/>
</dbReference>
<dbReference type="InterPro" id="IPR016024">
    <property type="entry name" value="ARM-type_fold"/>
</dbReference>
<dbReference type="InterPro" id="IPR027417">
    <property type="entry name" value="P-loop_NTPase"/>
</dbReference>
<feature type="domain" description="NACHT" evidence="3">
    <location>
        <begin position="283"/>
        <end position="399"/>
    </location>
</feature>
<dbReference type="Pfam" id="PF05729">
    <property type="entry name" value="NACHT"/>
    <property type="match status" value="1"/>
</dbReference>
<dbReference type="RefSeq" id="WP_080811325.1">
    <property type="nucleotide sequence ID" value="NZ_CP021983.2"/>
</dbReference>
<proteinExistence type="predicted"/>
<dbReference type="InterPro" id="IPR054569">
    <property type="entry name" value="NNH2"/>
</dbReference>
<reference evidence="4 5" key="1">
    <citation type="journal article" date="2016" name="Biochim. Biophys. Acta">
        <title>Characterization of red-shifted phycobilisomes isolated from the chlorophyll f-containing cyanobacterium Halomicronema hongdechloris.</title>
        <authorList>
            <person name="Li Y."/>
            <person name="Lin Y."/>
            <person name="Garvey C.J."/>
            <person name="Birch D."/>
            <person name="Corkery R.W."/>
            <person name="Loughlin P.C."/>
            <person name="Scheer H."/>
            <person name="Willows R.D."/>
            <person name="Chen M."/>
        </authorList>
    </citation>
    <scope>NUCLEOTIDE SEQUENCE [LARGE SCALE GENOMIC DNA]</scope>
    <source>
        <strain evidence="4 5">C2206</strain>
    </source>
</reference>
<dbReference type="AlphaFoldDB" id="A0A1Z3HKI4"/>
<dbReference type="PANTHER" id="PTHR46844">
    <property type="entry name" value="SLR5058 PROTEIN"/>
    <property type="match status" value="1"/>
</dbReference>
<sequence>MLEWVAATTGIELGKLVLEQVLDLSKPVLEGYVQDFFKDCLSSGVSRLNATALKTPMAEAVGYFIKRFIKELQINDVPETSIQHHYKAVIKKFVQDKAVRPILGKAFEKDCKQIDYGQLEQIWAQQYQVSGWQFPLEEFDWRGICKEYVYEVKGIVKANPELRSLLETDLLEDIARNTAQLSPGFDVETYRASLQSSYGYLKLYTLDSTDRVDAIKLWAMFIEQTVREALPPMRYDLPLDLKRQLQAEGQLAADLSPEALERYRHEYFQQPARKVLEAVADSQRTVILGDPGSGKSSLLQYLALEWVEGKTEKLPLLIELREFAINPSANFLEFLHQGRGVDWQFDQHQLHQYLLESPTLVMFDGLDEVFDRATQSTVIDDIIRFSQQYPKAQVLVTSRIIGYNPDRLQHSSFRHFTIQSLDTDEIHEFIDRWYDLSMGSDPDKVRLKQRLKDAIANSKAISNLADNPLLLTMMAILNRRQELPRDRADLYDQAARVLLYHWDVDHKRLQIPMDAIGRREKQEMLRLIAYEMQAGEEGLKGNLISSDRLTHILTKYLRDQGFSEPREKANRLIQQLRERNFILCYRGVDTYGFMHRTFLEYFCAVEIVHRFEKQHTLTFEQLRDDIFGQHWQDETWHETLRLIILMISSDFAVQAINFLLGQTYRQEEYSFLSVILAADCFLESRNRCIYKDAESDIIKSLKELAQYSLVPGDYWVSIIEFQLRAIDRIVKMQKDPKDSLLWLDEFVTRDHESLVKTSALRIIGQYFSNFSEAVCILKKHSKDNRDSLIRRAALEELIQSCVENPEIFKLLCDLTVEDPFQSDTETLTINPRKIALRALLEHYSIHPKTFELLRDRVINDPDEQLREWAQEQLKMQNEKLEMEVE</sequence>
<dbReference type="OrthoDB" id="448481at2"/>
<dbReference type="PROSITE" id="PS50837">
    <property type="entry name" value="NACHT"/>
    <property type="match status" value="1"/>
</dbReference>
<dbReference type="KEGG" id="hhg:XM38_017500"/>
<dbReference type="Proteomes" id="UP000191901">
    <property type="component" value="Chromosome"/>
</dbReference>
<dbReference type="SUPFAM" id="SSF52540">
    <property type="entry name" value="P-loop containing nucleoside triphosphate hydrolases"/>
    <property type="match status" value="1"/>
</dbReference>
<keyword evidence="2" id="KW-0605">Phycobilisome</keyword>
<keyword evidence="5" id="KW-1185">Reference proteome</keyword>
<gene>
    <name evidence="4" type="ORF">XM38_017500</name>
</gene>
<organism evidence="4 5">
    <name type="scientific">Halomicronema hongdechloris C2206</name>
    <dbReference type="NCBI Taxonomy" id="1641165"/>
    <lineage>
        <taxon>Bacteria</taxon>
        <taxon>Bacillati</taxon>
        <taxon>Cyanobacteriota</taxon>
        <taxon>Cyanophyceae</taxon>
        <taxon>Nodosilineales</taxon>
        <taxon>Nodosilineaceae</taxon>
        <taxon>Halomicronema</taxon>
    </lineage>
</organism>
<keyword evidence="1" id="KW-0042">Antenna complex</keyword>